<proteinExistence type="predicted"/>
<dbReference type="EMBL" id="GBRH01275488">
    <property type="protein sequence ID" value="JAD22407.1"/>
    <property type="molecule type" value="Transcribed_RNA"/>
</dbReference>
<dbReference type="AlphaFoldDB" id="A0A0A8YHY1"/>
<reference evidence="1" key="2">
    <citation type="journal article" date="2015" name="Data Brief">
        <title>Shoot transcriptome of the giant reed, Arundo donax.</title>
        <authorList>
            <person name="Barrero R.A."/>
            <person name="Guerrero F.D."/>
            <person name="Moolhuijzen P."/>
            <person name="Goolsby J.A."/>
            <person name="Tidwell J."/>
            <person name="Bellgard S.E."/>
            <person name="Bellgard M.I."/>
        </authorList>
    </citation>
    <scope>NUCLEOTIDE SEQUENCE</scope>
    <source>
        <tissue evidence="1">Shoot tissue taken approximately 20 cm above the soil surface</tissue>
    </source>
</reference>
<evidence type="ECO:0000313" key="1">
    <source>
        <dbReference type="EMBL" id="JAD22407.1"/>
    </source>
</evidence>
<name>A0A0A8YHY1_ARUDO</name>
<accession>A0A0A8YHY1</accession>
<organism evidence="1">
    <name type="scientific">Arundo donax</name>
    <name type="common">Giant reed</name>
    <name type="synonym">Donax arundinaceus</name>
    <dbReference type="NCBI Taxonomy" id="35708"/>
    <lineage>
        <taxon>Eukaryota</taxon>
        <taxon>Viridiplantae</taxon>
        <taxon>Streptophyta</taxon>
        <taxon>Embryophyta</taxon>
        <taxon>Tracheophyta</taxon>
        <taxon>Spermatophyta</taxon>
        <taxon>Magnoliopsida</taxon>
        <taxon>Liliopsida</taxon>
        <taxon>Poales</taxon>
        <taxon>Poaceae</taxon>
        <taxon>PACMAD clade</taxon>
        <taxon>Arundinoideae</taxon>
        <taxon>Arundineae</taxon>
        <taxon>Arundo</taxon>
    </lineage>
</organism>
<reference evidence="1" key="1">
    <citation type="submission" date="2014-09" db="EMBL/GenBank/DDBJ databases">
        <authorList>
            <person name="Magalhaes I.L.F."/>
            <person name="Oliveira U."/>
            <person name="Santos F.R."/>
            <person name="Vidigal T.H.D.A."/>
            <person name="Brescovit A.D."/>
            <person name="Santos A.J."/>
        </authorList>
    </citation>
    <scope>NUCLEOTIDE SEQUENCE</scope>
    <source>
        <tissue evidence="1">Shoot tissue taken approximately 20 cm above the soil surface</tissue>
    </source>
</reference>
<protein>
    <submittedName>
        <fullName evidence="1">Uncharacterized protein</fullName>
    </submittedName>
</protein>
<sequence>MKKHDSLTSITVSLNT</sequence>